<reference evidence="1" key="1">
    <citation type="submission" date="2022-11" db="EMBL/GenBank/DDBJ databases">
        <authorList>
            <person name="Petersen C."/>
        </authorList>
    </citation>
    <scope>NUCLEOTIDE SEQUENCE</scope>
    <source>
        <strain evidence="1">IBT 30761</strain>
    </source>
</reference>
<dbReference type="EMBL" id="JAPQKI010000009">
    <property type="protein sequence ID" value="KAJ5089992.1"/>
    <property type="molecule type" value="Genomic_DNA"/>
</dbReference>
<evidence type="ECO:0000313" key="1">
    <source>
        <dbReference type="EMBL" id="KAJ5089992.1"/>
    </source>
</evidence>
<protein>
    <submittedName>
        <fullName evidence="1">Uncharacterized protein</fullName>
    </submittedName>
</protein>
<dbReference type="GeneID" id="81360147"/>
<reference evidence="1" key="2">
    <citation type="journal article" date="2023" name="IMA Fungus">
        <title>Comparative genomic study of the Penicillium genus elucidates a diverse pangenome and 15 lateral gene transfer events.</title>
        <authorList>
            <person name="Petersen C."/>
            <person name="Sorensen T."/>
            <person name="Nielsen M.R."/>
            <person name="Sondergaard T.E."/>
            <person name="Sorensen J.L."/>
            <person name="Fitzpatrick D.A."/>
            <person name="Frisvad J.C."/>
            <person name="Nielsen K.L."/>
        </authorList>
    </citation>
    <scope>NUCLEOTIDE SEQUENCE</scope>
    <source>
        <strain evidence="1">IBT 30761</strain>
    </source>
</reference>
<keyword evidence="2" id="KW-1185">Reference proteome</keyword>
<dbReference type="Proteomes" id="UP001149074">
    <property type="component" value="Unassembled WGS sequence"/>
</dbReference>
<sequence>MVICPTYEVHEVLDACEASATRARGPCAFCTQAGISCLHAFIERPALSFILSLRRFNEGDRYRVRRILRGNLYALCVQREYPRRTAYAFIEDFADSVRMARRQVAHEAWLDEIYELEQLVENQRNRSA</sequence>
<gene>
    <name evidence="1" type="ORF">N7532_008676</name>
</gene>
<comment type="caution">
    <text evidence="1">The sequence shown here is derived from an EMBL/GenBank/DDBJ whole genome shotgun (WGS) entry which is preliminary data.</text>
</comment>
<proteinExistence type="predicted"/>
<evidence type="ECO:0000313" key="2">
    <source>
        <dbReference type="Proteomes" id="UP001149074"/>
    </source>
</evidence>
<accession>A0A9W9EXV5</accession>
<name>A0A9W9EXV5_9EURO</name>
<dbReference type="AlphaFoldDB" id="A0A9W9EXV5"/>
<dbReference type="RefSeq" id="XP_056471974.1">
    <property type="nucleotide sequence ID" value="XM_056621168.1"/>
</dbReference>
<organism evidence="1 2">
    <name type="scientific">Penicillium argentinense</name>
    <dbReference type="NCBI Taxonomy" id="1131581"/>
    <lineage>
        <taxon>Eukaryota</taxon>
        <taxon>Fungi</taxon>
        <taxon>Dikarya</taxon>
        <taxon>Ascomycota</taxon>
        <taxon>Pezizomycotina</taxon>
        <taxon>Eurotiomycetes</taxon>
        <taxon>Eurotiomycetidae</taxon>
        <taxon>Eurotiales</taxon>
        <taxon>Aspergillaceae</taxon>
        <taxon>Penicillium</taxon>
    </lineage>
</organism>